<keyword evidence="5" id="KW-1185">Reference proteome</keyword>
<dbReference type="SUPFAM" id="SSF55469">
    <property type="entry name" value="FMN-dependent nitroreductase-like"/>
    <property type="match status" value="1"/>
</dbReference>
<evidence type="ECO:0000313" key="5">
    <source>
        <dbReference type="Proteomes" id="UP000184191"/>
    </source>
</evidence>
<dbReference type="RefSeq" id="WP_073196072.1">
    <property type="nucleotide sequence ID" value="NZ_FRBN01000004.1"/>
</dbReference>
<feature type="domain" description="Nitroreductase" evidence="3">
    <location>
        <begin position="11"/>
        <end position="199"/>
    </location>
</feature>
<evidence type="ECO:0000256" key="1">
    <source>
        <dbReference type="ARBA" id="ARBA00007118"/>
    </source>
</evidence>
<dbReference type="EMBL" id="FRBN01000004">
    <property type="protein sequence ID" value="SHL06316.1"/>
    <property type="molecule type" value="Genomic_DNA"/>
</dbReference>
<evidence type="ECO:0000313" key="4">
    <source>
        <dbReference type="EMBL" id="SHL06316.1"/>
    </source>
</evidence>
<keyword evidence="2" id="KW-0560">Oxidoreductase</keyword>
<dbReference type="AlphaFoldDB" id="A0A1M6XK88"/>
<proteinExistence type="inferred from homology"/>
<dbReference type="Pfam" id="PF00881">
    <property type="entry name" value="Nitroreductase"/>
    <property type="match status" value="1"/>
</dbReference>
<dbReference type="InterPro" id="IPR029479">
    <property type="entry name" value="Nitroreductase"/>
</dbReference>
<dbReference type="Gene3D" id="3.40.109.10">
    <property type="entry name" value="NADH Oxidase"/>
    <property type="match status" value="1"/>
</dbReference>
<sequence length="227" mass="24381">MSISPLEQLLASRRSVRKYHATPVPRADVARILTAARRAPSGANLQPGRFHVLCGVPLEGLKSALLDAVAAGRPQVSQFSYFPDPMPPGLKAKQRAAGYALYSALGIERRDLAGRKAQFDQNYRFFDAPVGIVVTIRADMGKGCFMDLGMTLMALFLAAEDMGYGTSGIGALGNYGDLVHATLGLPEDELVVCGIALGHPDNAAPVNTVRTERDALEEFARFEGFDD</sequence>
<evidence type="ECO:0000259" key="3">
    <source>
        <dbReference type="Pfam" id="PF00881"/>
    </source>
</evidence>
<dbReference type="STRING" id="1054996.SAMN05444414_104158"/>
<accession>A0A1M6XK88</accession>
<dbReference type="PANTHER" id="PTHR43673:SF10">
    <property type="entry name" value="NADH DEHYDROGENASE_NAD(P)H NITROREDUCTASE XCC3605-RELATED"/>
    <property type="match status" value="1"/>
</dbReference>
<dbReference type="PANTHER" id="PTHR43673">
    <property type="entry name" value="NAD(P)H NITROREDUCTASE YDGI-RELATED"/>
    <property type="match status" value="1"/>
</dbReference>
<protein>
    <submittedName>
        <fullName evidence="4">Nitroreductase</fullName>
    </submittedName>
</protein>
<dbReference type="InterPro" id="IPR000415">
    <property type="entry name" value="Nitroreductase-like"/>
</dbReference>
<dbReference type="Proteomes" id="UP000184191">
    <property type="component" value="Unassembled WGS sequence"/>
</dbReference>
<comment type="similarity">
    <text evidence="1">Belongs to the nitroreductase family.</text>
</comment>
<dbReference type="CDD" id="cd02136">
    <property type="entry name" value="PnbA_NfnB-like"/>
    <property type="match status" value="1"/>
</dbReference>
<reference evidence="5" key="1">
    <citation type="submission" date="2016-11" db="EMBL/GenBank/DDBJ databases">
        <authorList>
            <person name="Varghese N."/>
            <person name="Submissions S."/>
        </authorList>
    </citation>
    <scope>NUCLEOTIDE SEQUENCE [LARGE SCALE GENOMIC DNA]</scope>
    <source>
        <strain evidence="5">DSM 29327</strain>
    </source>
</reference>
<evidence type="ECO:0000256" key="2">
    <source>
        <dbReference type="ARBA" id="ARBA00023002"/>
    </source>
</evidence>
<gene>
    <name evidence="4" type="ORF">SAMN05444414_104158</name>
</gene>
<organism evidence="4 5">
    <name type="scientific">Roseovarius marisflavi</name>
    <dbReference type="NCBI Taxonomy" id="1054996"/>
    <lineage>
        <taxon>Bacteria</taxon>
        <taxon>Pseudomonadati</taxon>
        <taxon>Pseudomonadota</taxon>
        <taxon>Alphaproteobacteria</taxon>
        <taxon>Rhodobacterales</taxon>
        <taxon>Roseobacteraceae</taxon>
        <taxon>Roseovarius</taxon>
    </lineage>
</organism>
<dbReference type="GO" id="GO:0016491">
    <property type="term" value="F:oxidoreductase activity"/>
    <property type="evidence" value="ECO:0007669"/>
    <property type="project" value="UniProtKB-KW"/>
</dbReference>
<dbReference type="OrthoDB" id="9802510at2"/>
<name>A0A1M6XK88_9RHOB</name>